<dbReference type="InterPro" id="IPR036849">
    <property type="entry name" value="Enolase-like_C_sf"/>
</dbReference>
<evidence type="ECO:0000256" key="3">
    <source>
        <dbReference type="ARBA" id="ARBA00022842"/>
    </source>
</evidence>
<proteinExistence type="predicted"/>
<sequence>MKISNIQAYPISFPVPEDKSVRLGIGKSVKRDAVLVKVETDAGLTGWGEAHHGRCPGAIAKLIDTTIRELVLGMDPIDVSGVWAHVHKMQISSHGMGSAAALALSGLDLALWDIRCQVADMPLHALIGGKRKPIKAYAGGISLGWQATTSLVDEALDYVGQGYRALKLRVGDTVLRDIERVSAVRAAVGPEIDILVDANTNYSLDDVRRVLPAYDELNVGWLEEPFPAHDLSVYQRASLLGRTPFAAGENHYTRYEFAPLLASEAVAHVQPDLSKAGGVTESLKIAAMASCYKLRVHPHTSATAINMATTLQFLCGIDNPGYFEADLTAYNPFRDQLANTLPYVLDKDGCVTAYDEVGIGLKLDQAFIDAHPLIEGPCYV</sequence>
<dbReference type="OrthoDB" id="8609034at2"/>
<keyword evidence="6" id="KW-1185">Reference proteome</keyword>
<evidence type="ECO:0000313" key="6">
    <source>
        <dbReference type="Proteomes" id="UP000234190"/>
    </source>
</evidence>
<dbReference type="InterPro" id="IPR046945">
    <property type="entry name" value="RHMD-like"/>
</dbReference>
<dbReference type="EMBL" id="PDNW01000009">
    <property type="protein sequence ID" value="PLC49573.1"/>
    <property type="molecule type" value="Genomic_DNA"/>
</dbReference>
<accession>A0A2N4U3J8</accession>
<feature type="domain" description="Mandelate racemase/muconate lactonizing enzyme C-terminal" evidence="4">
    <location>
        <begin position="148"/>
        <end position="244"/>
    </location>
</feature>
<dbReference type="Proteomes" id="UP000234190">
    <property type="component" value="Unassembled WGS sequence"/>
</dbReference>
<name>A0A2N4U3J8_9BURK</name>
<dbReference type="Pfam" id="PF13378">
    <property type="entry name" value="MR_MLE_C"/>
    <property type="match status" value="1"/>
</dbReference>
<dbReference type="GO" id="GO:0016836">
    <property type="term" value="F:hydro-lyase activity"/>
    <property type="evidence" value="ECO:0007669"/>
    <property type="project" value="TreeGrafter"/>
</dbReference>
<evidence type="ECO:0000259" key="4">
    <source>
        <dbReference type="SMART" id="SM00922"/>
    </source>
</evidence>
<dbReference type="AlphaFoldDB" id="A0A2N4U3J8"/>
<dbReference type="Gene3D" id="3.20.20.120">
    <property type="entry name" value="Enolase-like C-terminal domain"/>
    <property type="match status" value="1"/>
</dbReference>
<protein>
    <submittedName>
        <fullName evidence="5">Mandelate racemase</fullName>
    </submittedName>
</protein>
<organism evidence="5 6">
    <name type="scientific">Pollutimonas subterranea</name>
    <dbReference type="NCBI Taxonomy" id="2045210"/>
    <lineage>
        <taxon>Bacteria</taxon>
        <taxon>Pseudomonadati</taxon>
        <taxon>Pseudomonadota</taxon>
        <taxon>Betaproteobacteria</taxon>
        <taxon>Burkholderiales</taxon>
        <taxon>Alcaligenaceae</taxon>
        <taxon>Pollutimonas</taxon>
    </lineage>
</organism>
<dbReference type="SFLD" id="SFLDS00001">
    <property type="entry name" value="Enolase"/>
    <property type="match status" value="1"/>
</dbReference>
<dbReference type="PANTHER" id="PTHR13794">
    <property type="entry name" value="ENOLASE SUPERFAMILY, MANDELATE RACEMASE"/>
    <property type="match status" value="1"/>
</dbReference>
<dbReference type="InterPro" id="IPR013342">
    <property type="entry name" value="Mandelate_racemase_C"/>
</dbReference>
<comment type="cofactor">
    <cofactor evidence="1">
        <name>Mg(2+)</name>
        <dbReference type="ChEBI" id="CHEBI:18420"/>
    </cofactor>
</comment>
<comment type="caution">
    <text evidence="5">The sequence shown here is derived from an EMBL/GenBank/DDBJ whole genome shotgun (WGS) entry which is preliminary data.</text>
</comment>
<dbReference type="SMART" id="SM00922">
    <property type="entry name" value="MR_MLE"/>
    <property type="match status" value="1"/>
</dbReference>
<dbReference type="RefSeq" id="WP_102074122.1">
    <property type="nucleotide sequence ID" value="NZ_PDNW01000009.1"/>
</dbReference>
<evidence type="ECO:0000256" key="1">
    <source>
        <dbReference type="ARBA" id="ARBA00001946"/>
    </source>
</evidence>
<dbReference type="Gene3D" id="3.30.390.10">
    <property type="entry name" value="Enolase-like, N-terminal domain"/>
    <property type="match status" value="1"/>
</dbReference>
<dbReference type="CDD" id="cd03316">
    <property type="entry name" value="MR_like"/>
    <property type="match status" value="1"/>
</dbReference>
<evidence type="ECO:0000256" key="2">
    <source>
        <dbReference type="ARBA" id="ARBA00022723"/>
    </source>
</evidence>
<dbReference type="PANTHER" id="PTHR13794:SF58">
    <property type="entry name" value="MITOCHONDRIAL ENOLASE SUPERFAMILY MEMBER 1"/>
    <property type="match status" value="1"/>
</dbReference>
<dbReference type="InterPro" id="IPR029017">
    <property type="entry name" value="Enolase-like_N"/>
</dbReference>
<dbReference type="SFLD" id="SFLDG00179">
    <property type="entry name" value="mandelate_racemase"/>
    <property type="match status" value="1"/>
</dbReference>
<dbReference type="GO" id="GO:0000287">
    <property type="term" value="F:magnesium ion binding"/>
    <property type="evidence" value="ECO:0007669"/>
    <property type="project" value="TreeGrafter"/>
</dbReference>
<dbReference type="Pfam" id="PF02746">
    <property type="entry name" value="MR_MLE_N"/>
    <property type="match status" value="1"/>
</dbReference>
<dbReference type="GO" id="GO:0016052">
    <property type="term" value="P:carbohydrate catabolic process"/>
    <property type="evidence" value="ECO:0007669"/>
    <property type="project" value="TreeGrafter"/>
</dbReference>
<reference evidence="5 6" key="1">
    <citation type="submission" date="2017-10" db="EMBL/GenBank/DDBJ databases">
        <title>Two draft genome sequences of Pusillimonas sp. strains isolated from a nitrate- and radionuclide-contaminated groundwater in Russia.</title>
        <authorList>
            <person name="Grouzdev D.S."/>
            <person name="Tourova T.P."/>
            <person name="Goeva M.A."/>
            <person name="Babich T.L."/>
            <person name="Sokolova D.S."/>
            <person name="Abdullin R."/>
            <person name="Poltaraus A.B."/>
            <person name="Toshchakov S.V."/>
            <person name="Nazina T.N."/>
        </authorList>
    </citation>
    <scope>NUCLEOTIDE SEQUENCE [LARGE SCALE GENOMIC DNA]</scope>
    <source>
        <strain evidence="5 6">JR1/69-3-13</strain>
    </source>
</reference>
<dbReference type="InterPro" id="IPR013341">
    <property type="entry name" value="Mandelate_racemase_N_dom"/>
</dbReference>
<dbReference type="SUPFAM" id="SSF51604">
    <property type="entry name" value="Enolase C-terminal domain-like"/>
    <property type="match status" value="1"/>
</dbReference>
<dbReference type="InterPro" id="IPR029065">
    <property type="entry name" value="Enolase_C-like"/>
</dbReference>
<evidence type="ECO:0000313" key="5">
    <source>
        <dbReference type="EMBL" id="PLC49573.1"/>
    </source>
</evidence>
<keyword evidence="2" id="KW-0479">Metal-binding</keyword>
<gene>
    <name evidence="5" type="ORF">CR159_11580</name>
</gene>
<dbReference type="SUPFAM" id="SSF54826">
    <property type="entry name" value="Enolase N-terminal domain-like"/>
    <property type="match status" value="1"/>
</dbReference>
<keyword evidence="3" id="KW-0460">Magnesium</keyword>